<dbReference type="Pfam" id="PF24883">
    <property type="entry name" value="NPHP3_N"/>
    <property type="match status" value="1"/>
</dbReference>
<evidence type="ECO:0000256" key="1">
    <source>
        <dbReference type="ARBA" id="ARBA00022737"/>
    </source>
</evidence>
<name>A0A6A5QYY2_AMPQU</name>
<proteinExistence type="predicted"/>
<evidence type="ECO:0000313" key="4">
    <source>
        <dbReference type="Proteomes" id="UP000800096"/>
    </source>
</evidence>
<dbReference type="PANTHER" id="PTHR10039:SF5">
    <property type="entry name" value="NACHT DOMAIN-CONTAINING PROTEIN"/>
    <property type="match status" value="1"/>
</dbReference>
<reference evidence="3" key="1">
    <citation type="journal article" date="2020" name="Stud. Mycol.">
        <title>101 Dothideomycetes genomes: a test case for predicting lifestyles and emergence of pathogens.</title>
        <authorList>
            <person name="Haridas S."/>
            <person name="Albert R."/>
            <person name="Binder M."/>
            <person name="Bloem J."/>
            <person name="Labutti K."/>
            <person name="Salamov A."/>
            <person name="Andreopoulos B."/>
            <person name="Baker S."/>
            <person name="Barry K."/>
            <person name="Bills G."/>
            <person name="Bluhm B."/>
            <person name="Cannon C."/>
            <person name="Castanera R."/>
            <person name="Culley D."/>
            <person name="Daum C."/>
            <person name="Ezra D."/>
            <person name="Gonzalez J."/>
            <person name="Henrissat B."/>
            <person name="Kuo A."/>
            <person name="Liang C."/>
            <person name="Lipzen A."/>
            <person name="Lutzoni F."/>
            <person name="Magnuson J."/>
            <person name="Mondo S."/>
            <person name="Nolan M."/>
            <person name="Ohm R."/>
            <person name="Pangilinan J."/>
            <person name="Park H.-J."/>
            <person name="Ramirez L."/>
            <person name="Alfaro M."/>
            <person name="Sun H."/>
            <person name="Tritt A."/>
            <person name="Yoshinaga Y."/>
            <person name="Zwiers L.-H."/>
            <person name="Turgeon B."/>
            <person name="Goodwin S."/>
            <person name="Spatafora J."/>
            <person name="Crous P."/>
            <person name="Grigoriev I."/>
        </authorList>
    </citation>
    <scope>NUCLEOTIDE SEQUENCE</scope>
    <source>
        <strain evidence="3">HMLAC05119</strain>
    </source>
</reference>
<organism evidence="3 4">
    <name type="scientific">Ampelomyces quisqualis</name>
    <name type="common">Powdery mildew agent</name>
    <dbReference type="NCBI Taxonomy" id="50730"/>
    <lineage>
        <taxon>Eukaryota</taxon>
        <taxon>Fungi</taxon>
        <taxon>Dikarya</taxon>
        <taxon>Ascomycota</taxon>
        <taxon>Pezizomycotina</taxon>
        <taxon>Dothideomycetes</taxon>
        <taxon>Pleosporomycetidae</taxon>
        <taxon>Pleosporales</taxon>
        <taxon>Pleosporineae</taxon>
        <taxon>Phaeosphaeriaceae</taxon>
        <taxon>Ampelomyces</taxon>
    </lineage>
</organism>
<accession>A0A6A5QYY2</accession>
<dbReference type="OrthoDB" id="443402at2759"/>
<dbReference type="AlphaFoldDB" id="A0A6A5QYY2"/>
<evidence type="ECO:0000313" key="3">
    <source>
        <dbReference type="EMBL" id="KAF1920048.1"/>
    </source>
</evidence>
<evidence type="ECO:0000259" key="2">
    <source>
        <dbReference type="Pfam" id="PF24883"/>
    </source>
</evidence>
<dbReference type="Proteomes" id="UP000800096">
    <property type="component" value="Unassembled WGS sequence"/>
</dbReference>
<dbReference type="PANTHER" id="PTHR10039">
    <property type="entry name" value="AMELOGENIN"/>
    <property type="match status" value="1"/>
</dbReference>
<dbReference type="SUPFAM" id="SSF52540">
    <property type="entry name" value="P-loop containing nucleoside triphosphate hydrolases"/>
    <property type="match status" value="1"/>
</dbReference>
<dbReference type="InterPro" id="IPR027417">
    <property type="entry name" value="P-loop_NTPase"/>
</dbReference>
<dbReference type="InterPro" id="IPR056884">
    <property type="entry name" value="NPHP3-like_N"/>
</dbReference>
<feature type="domain" description="Nephrocystin 3-like N-terminal" evidence="2">
    <location>
        <begin position="261"/>
        <end position="430"/>
    </location>
</feature>
<dbReference type="Gene3D" id="3.40.50.300">
    <property type="entry name" value="P-loop containing nucleotide triphosphate hydrolases"/>
    <property type="match status" value="1"/>
</dbReference>
<keyword evidence="1" id="KW-0677">Repeat</keyword>
<sequence length="841" mass="94080">MKPIPAVGISSALVQIIDFSINVLRKDNLIYEPTGTSTTPVEHSAVLQDIANNLYRLTDVIDQSELRKLQIEKTEKKGAKLSEAAQQLLKHSEQVKELARGSNDDAKWRTARDALTNGVWKKKDVTGTKKKLRALRREIDSSLLLALRQYLDHSAETGLPVFAKDTSGVALQHWEKWQNDALDSIHANDWRPNKKKNVEEFGKIVDTLITVENEAHFCDEVFSLLRFEEAAERLHSVEANMDGSMNWVFGDDRMGDEGGLLEWFGNTRGDNLFWITGKPGCGKTTLTKYLFRNPQIFDYLEAWSGTAPGITAAHFFWNSGTGLQKSAIGMLRSILYESLQDMIYGPLEQDRDIIPLLFPDRWSQFKSYGGGLHEFTLPELQKAFELMVADASKKFMFMVDGLDDMDEYSSEIVDMVISTTKKDNVKIIVSGYTRPELETAFESRPKLVLDEWTKKDSAAYIMNKFGDHETLEKLRRKSDNVEEMNAINTLAEKADGVFLWAKLATSLILHNVTEEDTFSAMRSRAGDLPNTLDLLIPKIVENMSPEDSEELYKVKALLESHHNACPGLLPLSFALTADTKSSLTADTRPLKTAESTKRVEDVRDILTNKCRSLITIFDVSSPEEPQTRGRPESLKVTYTHHVIRSILSSHPSPITTPPPPFDPIAHWSNANLWTLKTLRPSAHDSNIHIWPPLAACLSSALLLFRNTSKFPLKYLDTATTTALSHHAKSPATSDLPCYPSTTLASPLDLAVLLNIQPYVAIKAKTADKKEVRAAVEFSRAVRKRVGAGGGEDKWVGAEGREVLKEEWGKERAAVDALLEYYGKSVRFGGGAKMAIEIPECE</sequence>
<dbReference type="EMBL" id="ML979132">
    <property type="protein sequence ID" value="KAF1920048.1"/>
    <property type="molecule type" value="Genomic_DNA"/>
</dbReference>
<gene>
    <name evidence="3" type="ORF">BDU57DRAFT_583573</name>
</gene>
<keyword evidence="4" id="KW-1185">Reference proteome</keyword>
<protein>
    <recommendedName>
        <fullName evidence="2">Nephrocystin 3-like N-terminal domain-containing protein</fullName>
    </recommendedName>
</protein>